<keyword evidence="3" id="KW-1185">Reference proteome</keyword>
<gene>
    <name evidence="2" type="ORF">Lsed01_01005</name>
</gene>
<keyword evidence="1" id="KW-0812">Transmembrane</keyword>
<feature type="transmembrane region" description="Helical" evidence="1">
    <location>
        <begin position="53"/>
        <end position="75"/>
    </location>
</feature>
<protein>
    <submittedName>
        <fullName evidence="2">Uncharacterized protein</fullName>
    </submittedName>
</protein>
<evidence type="ECO:0000313" key="2">
    <source>
        <dbReference type="EMBL" id="GAA5518575.1"/>
    </source>
</evidence>
<keyword evidence="1" id="KW-0472">Membrane</keyword>
<reference evidence="2 3" key="1">
    <citation type="submission" date="2024-02" db="EMBL/GenBank/DDBJ databases">
        <title>Lysinimicrobium sediminis NBRC 112286.</title>
        <authorList>
            <person name="Ichikawa N."/>
            <person name="Katano-Makiyama Y."/>
            <person name="Hidaka K."/>
        </authorList>
    </citation>
    <scope>NUCLEOTIDE SEQUENCE [LARGE SCALE GENOMIC DNA]</scope>
    <source>
        <strain evidence="2 3">NBRC 112286</strain>
    </source>
</reference>
<comment type="caution">
    <text evidence="2">The sequence shown here is derived from an EMBL/GenBank/DDBJ whole genome shotgun (WGS) entry which is preliminary data.</text>
</comment>
<keyword evidence="1" id="KW-1133">Transmembrane helix</keyword>
<sequence length="78" mass="7714">MGEFVEWGALANVVLMGLVVGAGLPTLFALGVRALAGPGARDVDGRVLPARRLASAACFGVVVLAIVGAIAYIAAGGH</sequence>
<evidence type="ECO:0000256" key="1">
    <source>
        <dbReference type="SAM" id="Phobius"/>
    </source>
</evidence>
<dbReference type="EMBL" id="BAABRR010000004">
    <property type="protein sequence ID" value="GAA5518575.1"/>
    <property type="molecule type" value="Genomic_DNA"/>
</dbReference>
<feature type="transmembrane region" description="Helical" evidence="1">
    <location>
        <begin position="12"/>
        <end position="32"/>
    </location>
</feature>
<dbReference type="RefSeq" id="WP_286214426.1">
    <property type="nucleotide sequence ID" value="NZ_AP027736.1"/>
</dbReference>
<dbReference type="Proteomes" id="UP001426770">
    <property type="component" value="Unassembled WGS sequence"/>
</dbReference>
<proteinExistence type="predicted"/>
<evidence type="ECO:0000313" key="3">
    <source>
        <dbReference type="Proteomes" id="UP001426770"/>
    </source>
</evidence>
<name>A0ABP9WFF9_9MICO</name>
<organism evidence="2 3">
    <name type="scientific">Demequina sediminis</name>
    <dbReference type="NCBI Taxonomy" id="1930058"/>
    <lineage>
        <taxon>Bacteria</taxon>
        <taxon>Bacillati</taxon>
        <taxon>Actinomycetota</taxon>
        <taxon>Actinomycetes</taxon>
        <taxon>Micrococcales</taxon>
        <taxon>Demequinaceae</taxon>
        <taxon>Demequina</taxon>
    </lineage>
</organism>
<accession>A0ABP9WFF9</accession>